<dbReference type="InterPro" id="IPR000412">
    <property type="entry name" value="ABC_2_transport"/>
</dbReference>
<feature type="transmembrane region" description="Helical" evidence="3">
    <location>
        <begin position="116"/>
        <end position="140"/>
    </location>
</feature>
<evidence type="ECO:0000256" key="1">
    <source>
        <dbReference type="ARBA" id="ARBA00007783"/>
    </source>
</evidence>
<dbReference type="PRINTS" id="PR00164">
    <property type="entry name" value="ABC2TRNSPORT"/>
</dbReference>
<name>A0A4V3CVB6_9HYPH</name>
<dbReference type="GO" id="GO:0140359">
    <property type="term" value="F:ABC-type transporter activity"/>
    <property type="evidence" value="ECO:0007669"/>
    <property type="project" value="InterPro"/>
</dbReference>
<dbReference type="Proteomes" id="UP000294547">
    <property type="component" value="Unassembled WGS sequence"/>
</dbReference>
<reference evidence="4 5" key="1">
    <citation type="submission" date="2019-03" db="EMBL/GenBank/DDBJ databases">
        <title>Genomic Encyclopedia of Type Strains, Phase IV (KMG-IV): sequencing the most valuable type-strain genomes for metagenomic binning, comparative biology and taxonomic classification.</title>
        <authorList>
            <person name="Goeker M."/>
        </authorList>
    </citation>
    <scope>NUCLEOTIDE SEQUENCE [LARGE SCALE GENOMIC DNA]</scope>
    <source>
        <strain evidence="4 5">DSM 102969</strain>
    </source>
</reference>
<accession>A0A4V3CVB6</accession>
<dbReference type="PANTHER" id="PTHR30413">
    <property type="entry name" value="INNER MEMBRANE TRANSPORT PERMEASE"/>
    <property type="match status" value="1"/>
</dbReference>
<keyword evidence="3" id="KW-1133">Transmembrane helix</keyword>
<keyword evidence="5" id="KW-1185">Reference proteome</keyword>
<dbReference type="GO" id="GO:0043190">
    <property type="term" value="C:ATP-binding cassette (ABC) transporter complex"/>
    <property type="evidence" value="ECO:0007669"/>
    <property type="project" value="InterPro"/>
</dbReference>
<keyword evidence="3" id="KW-0472">Membrane</keyword>
<evidence type="ECO:0000256" key="3">
    <source>
        <dbReference type="SAM" id="Phobius"/>
    </source>
</evidence>
<keyword evidence="3" id="KW-0812">Transmembrane</keyword>
<comment type="similarity">
    <text evidence="1">Belongs to the ABC-2 integral membrane protein family.</text>
</comment>
<dbReference type="OrthoDB" id="8479094at2"/>
<gene>
    <name evidence="4" type="ORF">EDD54_4138</name>
</gene>
<evidence type="ECO:0000313" key="4">
    <source>
        <dbReference type="EMBL" id="TDP81878.1"/>
    </source>
</evidence>
<feature type="transmembrane region" description="Helical" evidence="3">
    <location>
        <begin position="30"/>
        <end position="55"/>
    </location>
</feature>
<dbReference type="GO" id="GO:0015920">
    <property type="term" value="P:lipopolysaccharide transport"/>
    <property type="evidence" value="ECO:0007669"/>
    <property type="project" value="TreeGrafter"/>
</dbReference>
<protein>
    <submittedName>
        <fullName evidence="4">Capsular polysaccharide transport system permease protein</fullName>
    </submittedName>
</protein>
<dbReference type="RefSeq" id="WP_126540466.1">
    <property type="nucleotide sequence ID" value="NZ_BSPM01000002.1"/>
</dbReference>
<feature type="transmembrane region" description="Helical" evidence="3">
    <location>
        <begin position="234"/>
        <end position="251"/>
    </location>
</feature>
<keyword evidence="2" id="KW-0813">Transport</keyword>
<evidence type="ECO:0000256" key="2">
    <source>
        <dbReference type="ARBA" id="ARBA00022448"/>
    </source>
</evidence>
<dbReference type="PANTHER" id="PTHR30413:SF10">
    <property type="entry name" value="CAPSULE POLYSACCHARIDE EXPORT INNER-MEMBRANE PROTEIN CTRC"/>
    <property type="match status" value="1"/>
</dbReference>
<comment type="caution">
    <text evidence="4">The sequence shown here is derived from an EMBL/GenBank/DDBJ whole genome shotgun (WGS) entry which is preliminary data.</text>
</comment>
<sequence>METVVIGLRRQTSVIAALIMREIRLRNSRYAFAYLFDLFELLGMIIVMSSLRVFVGSSPMLGDSEILFIASGLIPISLFRTVSTKSAAGVSQSRGGKALPGVSLLDSAIAKSCVELFNYTVLAILLLTVLWVFDVSMFAVPYDMAPLLECWSVLYLFGLGVGLINSVIIPHFPLWNIFWGVLTRGQILLGAVYNVPEYMQPYIRNIIVWNPIAHLVALFRTGIFPGYPGHFIDIGYATLCAAVTFVVGLAVQRTARRRLASI</sequence>
<dbReference type="AlphaFoldDB" id="A0A4V3CVB6"/>
<organism evidence="4 5">
    <name type="scientific">Oharaeibacter diazotrophicus</name>
    <dbReference type="NCBI Taxonomy" id="1920512"/>
    <lineage>
        <taxon>Bacteria</taxon>
        <taxon>Pseudomonadati</taxon>
        <taxon>Pseudomonadota</taxon>
        <taxon>Alphaproteobacteria</taxon>
        <taxon>Hyphomicrobiales</taxon>
        <taxon>Pleomorphomonadaceae</taxon>
        <taxon>Oharaeibacter</taxon>
    </lineage>
</organism>
<proteinExistence type="inferred from homology"/>
<dbReference type="EMBL" id="SNXY01000011">
    <property type="protein sequence ID" value="TDP81878.1"/>
    <property type="molecule type" value="Genomic_DNA"/>
</dbReference>
<evidence type="ECO:0000313" key="5">
    <source>
        <dbReference type="Proteomes" id="UP000294547"/>
    </source>
</evidence>
<feature type="transmembrane region" description="Helical" evidence="3">
    <location>
        <begin position="207"/>
        <end position="228"/>
    </location>
</feature>
<feature type="transmembrane region" description="Helical" evidence="3">
    <location>
        <begin position="152"/>
        <end position="171"/>
    </location>
</feature>